<keyword evidence="1" id="KW-1133">Transmembrane helix</keyword>
<gene>
    <name evidence="2" type="ORF">CGOC_LOCUS13852</name>
</gene>
<organism evidence="2 3">
    <name type="scientific">Cylicostephanus goldi</name>
    <name type="common">Nematode worm</name>
    <dbReference type="NCBI Taxonomy" id="71465"/>
    <lineage>
        <taxon>Eukaryota</taxon>
        <taxon>Metazoa</taxon>
        <taxon>Ecdysozoa</taxon>
        <taxon>Nematoda</taxon>
        <taxon>Chromadorea</taxon>
        <taxon>Rhabditida</taxon>
        <taxon>Rhabditina</taxon>
        <taxon>Rhabditomorpha</taxon>
        <taxon>Strongyloidea</taxon>
        <taxon>Strongylidae</taxon>
        <taxon>Cylicostephanus</taxon>
    </lineage>
</organism>
<keyword evidence="1" id="KW-0812">Transmembrane</keyword>
<dbReference type="AlphaFoldDB" id="A0A3P7RDX7"/>
<evidence type="ECO:0000313" key="3">
    <source>
        <dbReference type="Proteomes" id="UP000271889"/>
    </source>
</evidence>
<feature type="transmembrane region" description="Helical" evidence="1">
    <location>
        <begin position="12"/>
        <end position="29"/>
    </location>
</feature>
<keyword evidence="3" id="KW-1185">Reference proteome</keyword>
<evidence type="ECO:0000313" key="2">
    <source>
        <dbReference type="EMBL" id="VDN38949.1"/>
    </source>
</evidence>
<dbReference type="EMBL" id="UYRV01135940">
    <property type="protein sequence ID" value="VDN38949.1"/>
    <property type="molecule type" value="Genomic_DNA"/>
</dbReference>
<name>A0A3P7RDX7_CYLGO</name>
<protein>
    <submittedName>
        <fullName evidence="2">Uncharacterized protein</fullName>
    </submittedName>
</protein>
<reference evidence="2 3" key="1">
    <citation type="submission" date="2018-11" db="EMBL/GenBank/DDBJ databases">
        <authorList>
            <consortium name="Pathogen Informatics"/>
        </authorList>
    </citation>
    <scope>NUCLEOTIDE SEQUENCE [LARGE SCALE GENOMIC DNA]</scope>
</reference>
<proteinExistence type="predicted"/>
<evidence type="ECO:0000256" key="1">
    <source>
        <dbReference type="SAM" id="Phobius"/>
    </source>
</evidence>
<accession>A0A3P7RDX7</accession>
<dbReference type="Proteomes" id="UP000271889">
    <property type="component" value="Unassembled WGS sequence"/>
</dbReference>
<sequence>MAVLDARRSDWLNVAALILLVSHLISGFFQQAVRRHCREIPFKKSHLSTFYAGE</sequence>
<keyword evidence="1" id="KW-0472">Membrane</keyword>